<comment type="caution">
    <text evidence="1">The sequence shown here is derived from an EMBL/GenBank/DDBJ whole genome shotgun (WGS) entry which is preliminary data.</text>
</comment>
<evidence type="ECO:0000313" key="2">
    <source>
        <dbReference type="Proteomes" id="UP000265520"/>
    </source>
</evidence>
<dbReference type="AlphaFoldDB" id="A0A392T2K8"/>
<dbReference type="Proteomes" id="UP000265520">
    <property type="component" value="Unassembled WGS sequence"/>
</dbReference>
<protein>
    <submittedName>
        <fullName evidence="1">Uncharacterized protein</fullName>
    </submittedName>
</protein>
<name>A0A392T2K8_9FABA</name>
<dbReference type="EMBL" id="LXQA010494606">
    <property type="protein sequence ID" value="MCI55338.1"/>
    <property type="molecule type" value="Genomic_DNA"/>
</dbReference>
<proteinExistence type="predicted"/>
<accession>A0A392T2K8</accession>
<sequence length="58" mass="6589">DIREDVSKLLVKRHRLLELKAKLGTTLSGIMDDLKVVKRCKQAIEGMWVDAKDVAKLL</sequence>
<evidence type="ECO:0000313" key="1">
    <source>
        <dbReference type="EMBL" id="MCI55338.1"/>
    </source>
</evidence>
<keyword evidence="2" id="KW-1185">Reference proteome</keyword>
<feature type="non-terminal residue" evidence="1">
    <location>
        <position position="1"/>
    </location>
</feature>
<organism evidence="1 2">
    <name type="scientific">Trifolium medium</name>
    <dbReference type="NCBI Taxonomy" id="97028"/>
    <lineage>
        <taxon>Eukaryota</taxon>
        <taxon>Viridiplantae</taxon>
        <taxon>Streptophyta</taxon>
        <taxon>Embryophyta</taxon>
        <taxon>Tracheophyta</taxon>
        <taxon>Spermatophyta</taxon>
        <taxon>Magnoliopsida</taxon>
        <taxon>eudicotyledons</taxon>
        <taxon>Gunneridae</taxon>
        <taxon>Pentapetalae</taxon>
        <taxon>rosids</taxon>
        <taxon>fabids</taxon>
        <taxon>Fabales</taxon>
        <taxon>Fabaceae</taxon>
        <taxon>Papilionoideae</taxon>
        <taxon>50 kb inversion clade</taxon>
        <taxon>NPAAA clade</taxon>
        <taxon>Hologalegina</taxon>
        <taxon>IRL clade</taxon>
        <taxon>Trifolieae</taxon>
        <taxon>Trifolium</taxon>
    </lineage>
</organism>
<reference evidence="1 2" key="1">
    <citation type="journal article" date="2018" name="Front. Plant Sci.">
        <title>Red Clover (Trifolium pratense) and Zigzag Clover (T. medium) - A Picture of Genomic Similarities and Differences.</title>
        <authorList>
            <person name="Dluhosova J."/>
            <person name="Istvanek J."/>
            <person name="Nedelnik J."/>
            <person name="Repkova J."/>
        </authorList>
    </citation>
    <scope>NUCLEOTIDE SEQUENCE [LARGE SCALE GENOMIC DNA]</scope>
    <source>
        <strain evidence="2">cv. 10/8</strain>
        <tissue evidence="1">Leaf</tissue>
    </source>
</reference>